<feature type="domain" description="Maltose/galactoside acetyltransferase" evidence="8">
    <location>
        <begin position="5"/>
        <end position="60"/>
    </location>
</feature>
<dbReference type="Proteomes" id="UP000310016">
    <property type="component" value="Unassembled WGS sequence"/>
</dbReference>
<name>A0A4U0PEJ0_9NEIS</name>
<evidence type="ECO:0000256" key="3">
    <source>
        <dbReference type="ARBA" id="ARBA00022679"/>
    </source>
</evidence>
<evidence type="ECO:0000256" key="2">
    <source>
        <dbReference type="ARBA" id="ARBA00022458"/>
    </source>
</evidence>
<dbReference type="AlphaFoldDB" id="A0A4U0PEJ0"/>
<dbReference type="PANTHER" id="PTHR23416">
    <property type="entry name" value="SIALIC ACID SYNTHASE-RELATED"/>
    <property type="match status" value="1"/>
</dbReference>
<dbReference type="Gene3D" id="2.160.10.10">
    <property type="entry name" value="Hexapeptide repeat proteins"/>
    <property type="match status" value="1"/>
</dbReference>
<dbReference type="PROSITE" id="PS00101">
    <property type="entry name" value="HEXAPEP_TRANSFERASES"/>
    <property type="match status" value="1"/>
</dbReference>
<dbReference type="InterPro" id="IPR024688">
    <property type="entry name" value="Mac_dom"/>
</dbReference>
<evidence type="ECO:0000256" key="1">
    <source>
        <dbReference type="ARBA" id="ARBA00007274"/>
    </source>
</evidence>
<comment type="caution">
    <text evidence="9">The sequence shown here is derived from an EMBL/GenBank/DDBJ whole genome shotgun (WGS) entry which is preliminary data.</text>
</comment>
<reference evidence="9 10" key="1">
    <citation type="submission" date="2019-04" db="EMBL/GenBank/DDBJ databases">
        <title>Chitiniphilus eburnea sp. nov., a novel chitinolytic bacterium isolated from aquaculture sludge.</title>
        <authorList>
            <person name="Sheng M."/>
        </authorList>
    </citation>
    <scope>NUCLEOTIDE SEQUENCE [LARGE SCALE GENOMIC DNA]</scope>
    <source>
        <strain evidence="9 10">HX-2-15</strain>
    </source>
</reference>
<evidence type="ECO:0000313" key="9">
    <source>
        <dbReference type="EMBL" id="TJZ65442.1"/>
    </source>
</evidence>
<dbReference type="InterPro" id="IPR051159">
    <property type="entry name" value="Hexapeptide_acetyltransf"/>
</dbReference>
<dbReference type="InterPro" id="IPR011004">
    <property type="entry name" value="Trimer_LpxA-like_sf"/>
</dbReference>
<dbReference type="EMBL" id="SUMF01000037">
    <property type="protein sequence ID" value="TJZ65442.1"/>
    <property type="molecule type" value="Genomic_DNA"/>
</dbReference>
<dbReference type="SMART" id="SM01266">
    <property type="entry name" value="Mac"/>
    <property type="match status" value="1"/>
</dbReference>
<dbReference type="GO" id="GO:0008374">
    <property type="term" value="F:O-acyltransferase activity"/>
    <property type="evidence" value="ECO:0007669"/>
    <property type="project" value="TreeGrafter"/>
</dbReference>
<evidence type="ECO:0000259" key="8">
    <source>
        <dbReference type="SMART" id="SM01266"/>
    </source>
</evidence>
<protein>
    <recommendedName>
        <fullName evidence="7">Nodulation protein L</fullName>
    </recommendedName>
</protein>
<keyword evidence="10" id="KW-1185">Reference proteome</keyword>
<evidence type="ECO:0000313" key="10">
    <source>
        <dbReference type="Proteomes" id="UP000310016"/>
    </source>
</evidence>
<comment type="function">
    <text evidence="6">Acetyltransferase implicated in the O-acetylation of Nod factors.</text>
</comment>
<evidence type="ECO:0000256" key="6">
    <source>
        <dbReference type="ARBA" id="ARBA00055587"/>
    </source>
</evidence>
<keyword evidence="4" id="KW-0677">Repeat</keyword>
<dbReference type="SUPFAM" id="SSF51161">
    <property type="entry name" value="Trimeric LpxA-like enzymes"/>
    <property type="match status" value="1"/>
</dbReference>
<organism evidence="9 10">
    <name type="scientific">Chitiniphilus eburneus</name>
    <dbReference type="NCBI Taxonomy" id="2571148"/>
    <lineage>
        <taxon>Bacteria</taxon>
        <taxon>Pseudomonadati</taxon>
        <taxon>Pseudomonadota</taxon>
        <taxon>Betaproteobacteria</taxon>
        <taxon>Neisseriales</taxon>
        <taxon>Chitinibacteraceae</taxon>
        <taxon>Chitiniphilus</taxon>
    </lineage>
</organism>
<evidence type="ECO:0000256" key="4">
    <source>
        <dbReference type="ARBA" id="ARBA00022737"/>
    </source>
</evidence>
<evidence type="ECO:0000256" key="7">
    <source>
        <dbReference type="ARBA" id="ARBA00067695"/>
    </source>
</evidence>
<dbReference type="RefSeq" id="WP_136774860.1">
    <property type="nucleotide sequence ID" value="NZ_CP156074.1"/>
</dbReference>
<dbReference type="Pfam" id="PF12464">
    <property type="entry name" value="Mac"/>
    <property type="match status" value="1"/>
</dbReference>
<dbReference type="FunFam" id="2.160.10.10:FF:000025">
    <property type="entry name" value="Hexapeptide-repeat containing-acetyltransferase"/>
    <property type="match status" value="1"/>
</dbReference>
<dbReference type="InterPro" id="IPR001451">
    <property type="entry name" value="Hexapep"/>
</dbReference>
<dbReference type="InterPro" id="IPR018357">
    <property type="entry name" value="Hexapep_transf_CS"/>
</dbReference>
<accession>A0A4U0PEJ0</accession>
<dbReference type="OrthoDB" id="272049at2"/>
<dbReference type="Pfam" id="PF00132">
    <property type="entry name" value="Hexapep"/>
    <property type="match status" value="1"/>
</dbReference>
<evidence type="ECO:0000256" key="5">
    <source>
        <dbReference type="ARBA" id="ARBA00023315"/>
    </source>
</evidence>
<keyword evidence="5" id="KW-0012">Acyltransferase</keyword>
<keyword evidence="2" id="KW-0536">Nodulation</keyword>
<dbReference type="CDD" id="cd03357">
    <property type="entry name" value="LbH_MAT_GAT"/>
    <property type="match status" value="1"/>
</dbReference>
<keyword evidence="3 9" id="KW-0808">Transferase</keyword>
<dbReference type="PANTHER" id="PTHR23416:SF23">
    <property type="entry name" value="ACETYLTRANSFERASE C18B11.09C-RELATED"/>
    <property type="match status" value="1"/>
</dbReference>
<proteinExistence type="inferred from homology"/>
<gene>
    <name evidence="9" type="ORF">FAZ21_18225</name>
</gene>
<dbReference type="GO" id="GO:0016407">
    <property type="term" value="F:acetyltransferase activity"/>
    <property type="evidence" value="ECO:0007669"/>
    <property type="project" value="InterPro"/>
</dbReference>
<comment type="similarity">
    <text evidence="1">Belongs to the transferase hexapeptide repeat family.</text>
</comment>
<sequence>MPTERQKMIAGEPYDALDPALVEARVRARSLCRALGTLDPVADAAEYRRLLDTLFQAPTDAFVTPPFFCEYGDNTTLGENVYFNTQCVIIDVAPVSIGHGTLIGPAVQIYTATHPTDLAGRRRGIESGKPVVIGAEVWLGGAVVICPGVTIGDGSVIGAGSVVTRDVPPGVLAAGNPCRVIRVLHDGEAPAQAALLR</sequence>